<dbReference type="GO" id="GO:0004114">
    <property type="term" value="F:3',5'-cyclic-nucleotide phosphodiesterase activity"/>
    <property type="evidence" value="ECO:0007669"/>
    <property type="project" value="UniProtKB-EC"/>
</dbReference>
<dbReference type="Pfam" id="PF00149">
    <property type="entry name" value="Metallophos"/>
    <property type="match status" value="1"/>
</dbReference>
<dbReference type="SUPFAM" id="SSF56300">
    <property type="entry name" value="Metallo-dependent phosphatases"/>
    <property type="match status" value="1"/>
</dbReference>
<dbReference type="Gene3D" id="3.60.21.10">
    <property type="match status" value="1"/>
</dbReference>
<feature type="domain" description="Calcineurin-like phosphoesterase" evidence="1">
    <location>
        <begin position="1"/>
        <end position="178"/>
    </location>
</feature>
<keyword evidence="4" id="KW-1185">Reference proteome</keyword>
<evidence type="ECO:0000313" key="2">
    <source>
        <dbReference type="EMBL" id="PAV06695.1"/>
    </source>
</evidence>
<dbReference type="RefSeq" id="WP_095609337.1">
    <property type="nucleotide sequence ID" value="NZ_CAUHCB010000016.1"/>
</dbReference>
<proteinExistence type="predicted"/>
<protein>
    <submittedName>
        <fullName evidence="3">3',5'-cyclic adenosine monophosphate phosphodiesterase CpdA</fullName>
        <ecNumber evidence="3">3.1.4.17</ecNumber>
    </submittedName>
    <submittedName>
        <fullName evidence="2">Metallophosphoesterase</fullName>
    </submittedName>
</protein>
<comment type="caution">
    <text evidence="2">The sequence shown here is derived from an EMBL/GenBank/DDBJ whole genome shotgun (WGS) entry which is preliminary data.</text>
</comment>
<evidence type="ECO:0000259" key="1">
    <source>
        <dbReference type="Pfam" id="PF00149"/>
    </source>
</evidence>
<dbReference type="EC" id="3.1.4.17" evidence="3"/>
<accession>A0A2A2HBF3</accession>
<dbReference type="InterPro" id="IPR029052">
    <property type="entry name" value="Metallo-depent_PP-like"/>
</dbReference>
<dbReference type="InterPro" id="IPR004843">
    <property type="entry name" value="Calcineurin-like_PHP"/>
</dbReference>
<dbReference type="PANTHER" id="PTHR37523:SF1">
    <property type="entry name" value="CALCINEURIN-LIKE PHOSPHOESTERASE DOMAIN-CONTAINING PROTEIN"/>
    <property type="match status" value="1"/>
</dbReference>
<reference evidence="2 4" key="2">
    <citation type="journal article" date="2017" name="BMC Genomics">
        <title>Genomic analysis of methanogenic archaea reveals a shift towards energy conservation.</title>
        <authorList>
            <person name="Gilmore S.P."/>
            <person name="Henske J.K."/>
            <person name="Sexton J.A."/>
            <person name="Solomon K.V."/>
            <person name="Seppala S."/>
            <person name="Yoo J.I."/>
            <person name="Huyett L.M."/>
            <person name="Pressman A."/>
            <person name="Cogan J.Z."/>
            <person name="Kivenson V."/>
            <person name="Peng X."/>
            <person name="Tan Y."/>
            <person name="Valentine D.L."/>
            <person name="O'Malley M.A."/>
        </authorList>
    </citation>
    <scope>NUCLEOTIDE SEQUENCE [LARGE SCALE GENOMIC DNA]</scope>
    <source>
        <strain evidence="2 4">1R-7</strain>
    </source>
</reference>
<keyword evidence="3" id="KW-0378">Hydrolase</keyword>
<dbReference type="OrthoDB" id="50367at2157"/>
<dbReference type="EMBL" id="LMVN01000027">
    <property type="protein sequence ID" value="PAV06695.1"/>
    <property type="molecule type" value="Genomic_DNA"/>
</dbReference>
<evidence type="ECO:0000313" key="4">
    <source>
        <dbReference type="Proteomes" id="UP000217528"/>
    </source>
</evidence>
<evidence type="ECO:0000313" key="3">
    <source>
        <dbReference type="EMBL" id="PWL08807.1"/>
    </source>
</evidence>
<dbReference type="AlphaFoldDB" id="A0A2A2HBF3"/>
<organism evidence="2 4">
    <name type="scientific">Methanosphaera cuniculi</name>
    <dbReference type="NCBI Taxonomy" id="1077256"/>
    <lineage>
        <taxon>Archaea</taxon>
        <taxon>Methanobacteriati</taxon>
        <taxon>Methanobacteriota</taxon>
        <taxon>Methanomada group</taxon>
        <taxon>Methanobacteria</taxon>
        <taxon>Methanobacteriales</taxon>
        <taxon>Methanobacteriaceae</taxon>
        <taxon>Methanosphaera</taxon>
    </lineage>
</organism>
<sequence>MKILILSDIHSKTDRIYEYLDENSFDDIIITGDVTEFGPEELFVEILDKLSTYAPVYAIKGNCDPTNADELIEKSSATNVDGKCVNLDKIQLVGFGGSNPTPFDTPNEFSEEIIYDSLNKFNEQLSDKNKYTILMTHAPAYDTKTDTIESGAHVGSTSVHKIIEQTQPTLNLCGHVHESKAIDKLENTTLLNPGNAAENNAAILTITDDDIKNKNVNIQLITL</sequence>
<dbReference type="Proteomes" id="UP000217528">
    <property type="component" value="Unassembled WGS sequence"/>
</dbReference>
<reference evidence="3 5" key="1">
    <citation type="submission" date="2016-04" db="EMBL/GenBank/DDBJ databases">
        <title>Genome sequence of Methanosphaera cuniculi DSM 4103.</title>
        <authorList>
            <person name="Poehlein A."/>
            <person name="Seedorf H."/>
            <person name="Daniel R."/>
        </authorList>
    </citation>
    <scope>NUCLEOTIDE SEQUENCE [LARGE SCALE GENOMIC DNA]</scope>
    <source>
        <strain evidence="3 5">DSM 4103</strain>
    </source>
</reference>
<gene>
    <name evidence="3" type="primary">cpdA_2</name>
    <name evidence="2" type="ORF">ASJ82_04500</name>
    <name evidence="3" type="ORF">MSCUN_02990</name>
</gene>
<name>A0A2A2HBF3_9EURY</name>
<evidence type="ECO:0000313" key="5">
    <source>
        <dbReference type="Proteomes" id="UP000246004"/>
    </source>
</evidence>
<dbReference type="Proteomes" id="UP000246004">
    <property type="component" value="Unassembled WGS sequence"/>
</dbReference>
<dbReference type="PANTHER" id="PTHR37523">
    <property type="entry name" value="METALLOPHOSPHOESTERASE"/>
    <property type="match status" value="1"/>
</dbReference>
<dbReference type="EMBL" id="LWMS01000009">
    <property type="protein sequence ID" value="PWL08807.1"/>
    <property type="molecule type" value="Genomic_DNA"/>
</dbReference>